<accession>A0A226E354</accession>
<dbReference type="Proteomes" id="UP000198287">
    <property type="component" value="Unassembled WGS sequence"/>
</dbReference>
<dbReference type="OMA" id="NSHHLYQ"/>
<organism evidence="2 3">
    <name type="scientific">Folsomia candida</name>
    <name type="common">Springtail</name>
    <dbReference type="NCBI Taxonomy" id="158441"/>
    <lineage>
        <taxon>Eukaryota</taxon>
        <taxon>Metazoa</taxon>
        <taxon>Ecdysozoa</taxon>
        <taxon>Arthropoda</taxon>
        <taxon>Hexapoda</taxon>
        <taxon>Collembola</taxon>
        <taxon>Entomobryomorpha</taxon>
        <taxon>Isotomoidea</taxon>
        <taxon>Isotomidae</taxon>
        <taxon>Proisotominae</taxon>
        <taxon>Folsomia</taxon>
    </lineage>
</organism>
<comment type="caution">
    <text evidence="2">The sequence shown here is derived from an EMBL/GenBank/DDBJ whole genome shotgun (WGS) entry which is preliminary data.</text>
</comment>
<protein>
    <submittedName>
        <fullName evidence="2">Uncharacterized protein</fullName>
    </submittedName>
</protein>
<proteinExistence type="predicted"/>
<dbReference type="EMBL" id="LNIX01000007">
    <property type="protein sequence ID" value="OXA51700.1"/>
    <property type="molecule type" value="Genomic_DNA"/>
</dbReference>
<feature type="signal peptide" evidence="1">
    <location>
        <begin position="1"/>
        <end position="18"/>
    </location>
</feature>
<evidence type="ECO:0000256" key="1">
    <source>
        <dbReference type="SAM" id="SignalP"/>
    </source>
</evidence>
<reference evidence="2 3" key="1">
    <citation type="submission" date="2015-12" db="EMBL/GenBank/DDBJ databases">
        <title>The genome of Folsomia candida.</title>
        <authorList>
            <person name="Faddeeva A."/>
            <person name="Derks M.F."/>
            <person name="Anvar Y."/>
            <person name="Smit S."/>
            <person name="Van Straalen N."/>
            <person name="Roelofs D."/>
        </authorList>
    </citation>
    <scope>NUCLEOTIDE SEQUENCE [LARGE SCALE GENOMIC DNA]</scope>
    <source>
        <strain evidence="2 3">VU population</strain>
        <tissue evidence="2">Whole body</tissue>
    </source>
</reference>
<dbReference type="OrthoDB" id="8251567at2759"/>
<gene>
    <name evidence="2" type="ORF">Fcan01_13446</name>
</gene>
<feature type="chain" id="PRO_5011968525" evidence="1">
    <location>
        <begin position="19"/>
        <end position="434"/>
    </location>
</feature>
<evidence type="ECO:0000313" key="2">
    <source>
        <dbReference type="EMBL" id="OXA51700.1"/>
    </source>
</evidence>
<keyword evidence="3" id="KW-1185">Reference proteome</keyword>
<name>A0A226E354_FOLCA</name>
<evidence type="ECO:0000313" key="3">
    <source>
        <dbReference type="Proteomes" id="UP000198287"/>
    </source>
</evidence>
<keyword evidence="1" id="KW-0732">Signal</keyword>
<sequence>MWKFINAILFFLVGVVLSDTEFCVKTNYEPIFWLNASHCPFGVLFPEPVFVDCFSTTETGEILADVCSSTPVDGSSTPIKFQYIPEFNGGPIEDKTCNTLEACGSKGLHPANWTSAIRPPAPPFVELEWPEGAETGGNYTADATVFNQTERLFRHLLGFVDADEGPASLRLVTLLKKSFQIMTKFCGEKKFVPPEFGQDVEQGFLFLLAESIWSKLVDIPLEDFRRVDTALNHCLNQKKPFRFLGSSCKRFPMINAINYTRTGELIPYKFDEFSWTPDKYDIAADVSWTAMDFVHGLCYGTFKEHVNSHHLYQQAMERLFLPEIIYRWDKPIRLARQTVWDNFFSANVRSAIRNLEHCVQAAYYDAPFLHRLERMLLKFTGGSSNATDSTRKRRRRRGTSILPKYEQVQFYCFNDATERDETLEQVKTSSCNSA</sequence>
<dbReference type="AlphaFoldDB" id="A0A226E354"/>